<keyword evidence="3" id="KW-0813">Transport</keyword>
<dbReference type="FunFam" id="3.40.30.10:FF:000001">
    <property type="entry name" value="Thioredoxin"/>
    <property type="match status" value="1"/>
</dbReference>
<dbReference type="InterPro" id="IPR005746">
    <property type="entry name" value="Thioredoxin"/>
</dbReference>
<dbReference type="PANTHER" id="PTHR45663:SF11">
    <property type="entry name" value="GEO12009P1"/>
    <property type="match status" value="1"/>
</dbReference>
<gene>
    <name evidence="12" type="primary">trxA</name>
    <name evidence="12" type="ORF">DW944_02935</name>
</gene>
<organism evidence="12 13">
    <name type="scientific">Eubacterium ventriosum</name>
    <dbReference type="NCBI Taxonomy" id="39496"/>
    <lineage>
        <taxon>Bacteria</taxon>
        <taxon>Bacillati</taxon>
        <taxon>Bacillota</taxon>
        <taxon>Clostridia</taxon>
        <taxon>Eubacteriales</taxon>
        <taxon>Eubacteriaceae</taxon>
        <taxon>Eubacterium</taxon>
    </lineage>
</organism>
<proteinExistence type="inferred from homology"/>
<feature type="active site" description="Nucleophile" evidence="9">
    <location>
        <position position="34"/>
    </location>
</feature>
<dbReference type="SUPFAM" id="SSF52833">
    <property type="entry name" value="Thioredoxin-like"/>
    <property type="match status" value="1"/>
</dbReference>
<dbReference type="PROSITE" id="PS00194">
    <property type="entry name" value="THIOREDOXIN_1"/>
    <property type="match status" value="1"/>
</dbReference>
<dbReference type="PRINTS" id="PR00421">
    <property type="entry name" value="THIOREDOXIN"/>
</dbReference>
<reference evidence="12 13" key="1">
    <citation type="submission" date="2018-08" db="EMBL/GenBank/DDBJ databases">
        <title>A genome reference for cultivated species of the human gut microbiota.</title>
        <authorList>
            <person name="Zou Y."/>
            <person name="Xue W."/>
            <person name="Luo G."/>
        </authorList>
    </citation>
    <scope>NUCLEOTIDE SEQUENCE [LARGE SCALE GENOMIC DNA]</scope>
    <source>
        <strain evidence="12 13">AM44-11BH</strain>
    </source>
</reference>
<dbReference type="GO" id="GO:0045454">
    <property type="term" value="P:cell redox homeostasis"/>
    <property type="evidence" value="ECO:0007669"/>
    <property type="project" value="TreeGrafter"/>
</dbReference>
<dbReference type="RefSeq" id="WP_117969633.1">
    <property type="nucleotide sequence ID" value="NZ_CAUBDO010000006.1"/>
</dbReference>
<dbReference type="Proteomes" id="UP000284779">
    <property type="component" value="Unassembled WGS sequence"/>
</dbReference>
<evidence type="ECO:0000256" key="2">
    <source>
        <dbReference type="ARBA" id="ARBA00020570"/>
    </source>
</evidence>
<evidence type="ECO:0000256" key="5">
    <source>
        <dbReference type="ARBA" id="ARBA00023157"/>
    </source>
</evidence>
<feature type="site" description="Contributes to redox potential value" evidence="9">
    <location>
        <position position="33"/>
    </location>
</feature>
<dbReference type="AlphaFoldDB" id="A0A413RBT4"/>
<evidence type="ECO:0000256" key="1">
    <source>
        <dbReference type="ARBA" id="ARBA00008987"/>
    </source>
</evidence>
<dbReference type="InterPro" id="IPR017937">
    <property type="entry name" value="Thioredoxin_CS"/>
</dbReference>
<feature type="domain" description="Thioredoxin" evidence="11">
    <location>
        <begin position="1"/>
        <end position="102"/>
    </location>
</feature>
<keyword evidence="5 10" id="KW-1015">Disulfide bond</keyword>
<comment type="similarity">
    <text evidence="1 8">Belongs to the thioredoxin family.</text>
</comment>
<sequence>MAVLHLTKENFESEVLKSDKKVLVDFWATWCGPCQMVGPIIEELGEELEDIKICKVDVDKEPEISIKYNIMSIPTLIVFENGEIANKTIGACTKDEILELLK</sequence>
<dbReference type="GO" id="GO:0005829">
    <property type="term" value="C:cytosol"/>
    <property type="evidence" value="ECO:0007669"/>
    <property type="project" value="TreeGrafter"/>
</dbReference>
<evidence type="ECO:0000256" key="10">
    <source>
        <dbReference type="PIRSR" id="PIRSR000077-4"/>
    </source>
</evidence>
<evidence type="ECO:0000256" key="9">
    <source>
        <dbReference type="PIRSR" id="PIRSR000077-1"/>
    </source>
</evidence>
<dbReference type="PROSITE" id="PS51352">
    <property type="entry name" value="THIOREDOXIN_2"/>
    <property type="match status" value="1"/>
</dbReference>
<name>A0A413RBT4_9FIRM</name>
<keyword evidence="4" id="KW-0249">Electron transport</keyword>
<protein>
    <recommendedName>
        <fullName evidence="2 7">Thioredoxin</fullName>
    </recommendedName>
</protein>
<keyword evidence="13" id="KW-1185">Reference proteome</keyword>
<evidence type="ECO:0000256" key="6">
    <source>
        <dbReference type="ARBA" id="ARBA00023284"/>
    </source>
</evidence>
<evidence type="ECO:0000313" key="12">
    <source>
        <dbReference type="EMBL" id="RHA20111.1"/>
    </source>
</evidence>
<dbReference type="InterPro" id="IPR013766">
    <property type="entry name" value="Thioredoxin_domain"/>
</dbReference>
<comment type="caution">
    <text evidence="12">The sequence shown here is derived from an EMBL/GenBank/DDBJ whole genome shotgun (WGS) entry which is preliminary data.</text>
</comment>
<evidence type="ECO:0000256" key="8">
    <source>
        <dbReference type="PIRNR" id="PIRNR000077"/>
    </source>
</evidence>
<evidence type="ECO:0000256" key="3">
    <source>
        <dbReference type="ARBA" id="ARBA00022448"/>
    </source>
</evidence>
<dbReference type="NCBIfam" id="TIGR01068">
    <property type="entry name" value="thioredoxin"/>
    <property type="match status" value="1"/>
</dbReference>
<evidence type="ECO:0000256" key="4">
    <source>
        <dbReference type="ARBA" id="ARBA00022982"/>
    </source>
</evidence>
<dbReference type="CDD" id="cd02947">
    <property type="entry name" value="TRX_family"/>
    <property type="match status" value="1"/>
</dbReference>
<evidence type="ECO:0000313" key="13">
    <source>
        <dbReference type="Proteomes" id="UP000284779"/>
    </source>
</evidence>
<dbReference type="PIRSF" id="PIRSF000077">
    <property type="entry name" value="Thioredoxin"/>
    <property type="match status" value="1"/>
</dbReference>
<feature type="disulfide bond" description="Redox-active" evidence="10">
    <location>
        <begin position="31"/>
        <end position="34"/>
    </location>
</feature>
<dbReference type="Gene3D" id="3.40.30.10">
    <property type="entry name" value="Glutaredoxin"/>
    <property type="match status" value="1"/>
</dbReference>
<dbReference type="GO" id="GO:0015035">
    <property type="term" value="F:protein-disulfide reductase activity"/>
    <property type="evidence" value="ECO:0007669"/>
    <property type="project" value="UniProtKB-UniRule"/>
</dbReference>
<accession>A0A413RBT4</accession>
<feature type="site" description="Deprotonates C-terminal active site Cys" evidence="9">
    <location>
        <position position="25"/>
    </location>
</feature>
<feature type="active site" description="Nucleophile" evidence="9">
    <location>
        <position position="31"/>
    </location>
</feature>
<keyword evidence="6 10" id="KW-0676">Redox-active center</keyword>
<dbReference type="Pfam" id="PF00085">
    <property type="entry name" value="Thioredoxin"/>
    <property type="match status" value="1"/>
</dbReference>
<dbReference type="EMBL" id="QSFD01000002">
    <property type="protein sequence ID" value="RHA20111.1"/>
    <property type="molecule type" value="Genomic_DNA"/>
</dbReference>
<dbReference type="PANTHER" id="PTHR45663">
    <property type="entry name" value="GEO12009P1"/>
    <property type="match status" value="1"/>
</dbReference>
<evidence type="ECO:0000259" key="11">
    <source>
        <dbReference type="PROSITE" id="PS51352"/>
    </source>
</evidence>
<dbReference type="InterPro" id="IPR036249">
    <property type="entry name" value="Thioredoxin-like_sf"/>
</dbReference>
<feature type="site" description="Contributes to redox potential value" evidence="9">
    <location>
        <position position="32"/>
    </location>
</feature>
<evidence type="ECO:0000256" key="7">
    <source>
        <dbReference type="NCBIfam" id="TIGR01068"/>
    </source>
</evidence>